<sequence length="124" mass="14663">MIAKEVDESPKIRKYESVQRINRKMLQELKDTVTPKNQEEKKQIQPLVEKKGDVDSIVEEYKNHEDDSKLFRTENLARKSNKKSKKNARPETADRSRRNKKVEEYGASQEEQFLSNGHIENYLK</sequence>
<evidence type="ECO:0000313" key="2">
    <source>
        <dbReference type="EMBL" id="CAE0386140.1"/>
    </source>
</evidence>
<proteinExistence type="predicted"/>
<dbReference type="EMBL" id="HBIK01023933">
    <property type="protein sequence ID" value="CAE0386140.1"/>
    <property type="molecule type" value="Transcribed_RNA"/>
</dbReference>
<name>A0A7S3NXB4_EUPCR</name>
<protein>
    <submittedName>
        <fullName evidence="2">Uncharacterized protein</fullName>
    </submittedName>
</protein>
<reference evidence="2" key="1">
    <citation type="submission" date="2021-01" db="EMBL/GenBank/DDBJ databases">
        <authorList>
            <person name="Corre E."/>
            <person name="Pelletier E."/>
            <person name="Niang G."/>
            <person name="Scheremetjew M."/>
            <person name="Finn R."/>
            <person name="Kale V."/>
            <person name="Holt S."/>
            <person name="Cochrane G."/>
            <person name="Meng A."/>
            <person name="Brown T."/>
            <person name="Cohen L."/>
        </authorList>
    </citation>
    <scope>NUCLEOTIDE SEQUENCE</scope>
    <source>
        <strain evidence="2">CT5</strain>
    </source>
</reference>
<evidence type="ECO:0000256" key="1">
    <source>
        <dbReference type="SAM" id="MobiDB-lite"/>
    </source>
</evidence>
<feature type="region of interest" description="Disordered" evidence="1">
    <location>
        <begin position="29"/>
        <end position="49"/>
    </location>
</feature>
<organism evidence="2">
    <name type="scientific">Euplotes crassus</name>
    <dbReference type="NCBI Taxonomy" id="5936"/>
    <lineage>
        <taxon>Eukaryota</taxon>
        <taxon>Sar</taxon>
        <taxon>Alveolata</taxon>
        <taxon>Ciliophora</taxon>
        <taxon>Intramacronucleata</taxon>
        <taxon>Spirotrichea</taxon>
        <taxon>Hypotrichia</taxon>
        <taxon>Euplotida</taxon>
        <taxon>Euplotidae</taxon>
        <taxon>Moneuplotes</taxon>
    </lineage>
</organism>
<gene>
    <name evidence="2" type="ORF">ECRA1380_LOCUS11104</name>
</gene>
<accession>A0A7S3NXB4</accession>
<feature type="region of interest" description="Disordered" evidence="1">
    <location>
        <begin position="69"/>
        <end position="124"/>
    </location>
</feature>
<feature type="compositionally biased region" description="Basic and acidic residues" evidence="1">
    <location>
        <begin position="88"/>
        <end position="104"/>
    </location>
</feature>
<dbReference type="AlphaFoldDB" id="A0A7S3NXB4"/>